<feature type="transmembrane region" description="Helical" evidence="2">
    <location>
        <begin position="67"/>
        <end position="84"/>
    </location>
</feature>
<evidence type="ECO:0000313" key="3">
    <source>
        <dbReference type="EMBL" id="CAL4943544.1"/>
    </source>
</evidence>
<evidence type="ECO:0000313" key="4">
    <source>
        <dbReference type="Proteomes" id="UP001497457"/>
    </source>
</evidence>
<sequence>MHAPAHRKSQELTALLKLCSPPPNRQAELKQAAEPDTSIDTESASRETSPSPTHGGMERSLGQHHRLLTTFLLVLVLVLILARAEAQSPGCKAPDPCDSQVLALLIGTCAGDLDHPSEMCCEGVVAAVGIRLGDTVEVPCLCRVAKEPYLGVMGLDIQSILRMYPTCDGVLPVGPGTAEACQGRV</sequence>
<feature type="compositionally biased region" description="Polar residues" evidence="1">
    <location>
        <begin position="38"/>
        <end position="52"/>
    </location>
</feature>
<keyword evidence="4" id="KW-1185">Reference proteome</keyword>
<keyword evidence="2" id="KW-0812">Transmembrane</keyword>
<proteinExistence type="predicted"/>
<feature type="region of interest" description="Disordered" evidence="1">
    <location>
        <begin position="1"/>
        <end position="59"/>
    </location>
</feature>
<dbReference type="Proteomes" id="UP001497457">
    <property type="component" value="Chromosome 16b"/>
</dbReference>
<accession>A0ABC8YKJ2</accession>
<dbReference type="InterPro" id="IPR036312">
    <property type="entry name" value="Bifun_inhib/LTP/seed_sf"/>
</dbReference>
<reference evidence="4" key="1">
    <citation type="submission" date="2024-06" db="EMBL/GenBank/DDBJ databases">
        <authorList>
            <person name="Ryan C."/>
        </authorList>
    </citation>
    <scope>NUCLEOTIDE SEQUENCE [LARGE SCALE GENOMIC DNA]</scope>
</reference>
<dbReference type="AlphaFoldDB" id="A0ABC8YKJ2"/>
<dbReference type="SUPFAM" id="SSF47699">
    <property type="entry name" value="Bifunctional inhibitor/lipid-transfer protein/seed storage 2S albumin"/>
    <property type="match status" value="1"/>
</dbReference>
<dbReference type="EMBL" id="OZ075126">
    <property type="protein sequence ID" value="CAL4943544.1"/>
    <property type="molecule type" value="Genomic_DNA"/>
</dbReference>
<protein>
    <recommendedName>
        <fullName evidence="5">Bifunctional inhibitor/plant lipid transfer protein/seed storage helical domain-containing protein</fullName>
    </recommendedName>
</protein>
<evidence type="ECO:0008006" key="5">
    <source>
        <dbReference type="Google" id="ProtNLM"/>
    </source>
</evidence>
<reference evidence="3 4" key="2">
    <citation type="submission" date="2024-10" db="EMBL/GenBank/DDBJ databases">
        <authorList>
            <person name="Ryan C."/>
        </authorList>
    </citation>
    <scope>NUCLEOTIDE SEQUENCE [LARGE SCALE GENOMIC DNA]</scope>
</reference>
<keyword evidence="2" id="KW-0472">Membrane</keyword>
<name>A0ABC8YKJ2_9POAL</name>
<evidence type="ECO:0000256" key="2">
    <source>
        <dbReference type="SAM" id="Phobius"/>
    </source>
</evidence>
<evidence type="ECO:0000256" key="1">
    <source>
        <dbReference type="SAM" id="MobiDB-lite"/>
    </source>
</evidence>
<organism evidence="3 4">
    <name type="scientific">Urochloa decumbens</name>
    <dbReference type="NCBI Taxonomy" id="240449"/>
    <lineage>
        <taxon>Eukaryota</taxon>
        <taxon>Viridiplantae</taxon>
        <taxon>Streptophyta</taxon>
        <taxon>Embryophyta</taxon>
        <taxon>Tracheophyta</taxon>
        <taxon>Spermatophyta</taxon>
        <taxon>Magnoliopsida</taxon>
        <taxon>Liliopsida</taxon>
        <taxon>Poales</taxon>
        <taxon>Poaceae</taxon>
        <taxon>PACMAD clade</taxon>
        <taxon>Panicoideae</taxon>
        <taxon>Panicodae</taxon>
        <taxon>Paniceae</taxon>
        <taxon>Melinidinae</taxon>
        <taxon>Urochloa</taxon>
    </lineage>
</organism>
<gene>
    <name evidence="3" type="ORF">URODEC1_LOCUS34241</name>
</gene>
<keyword evidence="2" id="KW-1133">Transmembrane helix</keyword>